<evidence type="ECO:0000313" key="1">
    <source>
        <dbReference type="EMBL" id="RRE44077.1"/>
    </source>
</evidence>
<proteinExistence type="predicted"/>
<dbReference type="EMBL" id="RCZY01000002">
    <property type="protein sequence ID" value="RRE44077.1"/>
    <property type="molecule type" value="Genomic_DNA"/>
</dbReference>
<gene>
    <name evidence="1" type="ORF">EAO28_26630</name>
</gene>
<dbReference type="Proteomes" id="UP000272440">
    <property type="component" value="Unassembled WGS sequence"/>
</dbReference>
<organism evidence="1 2">
    <name type="scientific">Klebsiella pneumoniae</name>
    <dbReference type="NCBI Taxonomy" id="573"/>
    <lineage>
        <taxon>Bacteria</taxon>
        <taxon>Pseudomonadati</taxon>
        <taxon>Pseudomonadota</taxon>
        <taxon>Gammaproteobacteria</taxon>
        <taxon>Enterobacterales</taxon>
        <taxon>Enterobacteriaceae</taxon>
        <taxon>Klebsiella/Raoultella group</taxon>
        <taxon>Klebsiella</taxon>
        <taxon>Klebsiella pneumoniae complex</taxon>
    </lineage>
</organism>
<protein>
    <submittedName>
        <fullName evidence="1">Uncharacterized protein</fullName>
    </submittedName>
</protein>
<accession>A0A3P2EK48</accession>
<evidence type="ECO:0000313" key="2">
    <source>
        <dbReference type="Proteomes" id="UP000272440"/>
    </source>
</evidence>
<dbReference type="AlphaFoldDB" id="A0A3P2EK48"/>
<comment type="caution">
    <text evidence="1">The sequence shown here is derived from an EMBL/GenBank/DDBJ whole genome shotgun (WGS) entry which is preliminary data.</text>
</comment>
<name>A0A3P2EK48_KLEPN</name>
<reference evidence="1 2" key="1">
    <citation type="journal article" date="2019" name="Antimicrob. Agents Chemother.">
        <title>Applying Rapid Whole Genome Sequencing to Predict Phenotypic Antimicrobial Susceptibility Testing Results Among Carbapenem-Resistant Klebsiella pneumoniae Clinical Isolates.</title>
        <authorList>
            <person name="Tamma P.D."/>
            <person name="Fan Y."/>
            <person name="Bergman Y."/>
            <person name="Pertea G."/>
            <person name="Kazmi A."/>
            <person name="Lewis S."/>
            <person name="Carroll K.C."/>
            <person name="Schatz M.C."/>
            <person name="Timp W."/>
            <person name="Simner P.J."/>
        </authorList>
    </citation>
    <scope>NUCLEOTIDE SEQUENCE [LARGE SCALE GENOMIC DNA]</scope>
    <source>
        <strain evidence="1 2">KLPN_33</strain>
    </source>
</reference>
<sequence length="66" mass="6909">MVSLRLSSSERLAKDTICSISNSSSLHLPENAGAALTSPSPGGDGAKRCRLIPGLYFASFTLRGNK</sequence>